<keyword evidence="10" id="KW-1185">Reference proteome</keyword>
<comment type="function">
    <text evidence="2 7">Hydrolysis of 6-phosphogluconolactone to 6-phosphogluconate.</text>
</comment>
<accession>A0ABW5CLH3</accession>
<evidence type="ECO:0000256" key="2">
    <source>
        <dbReference type="ARBA" id="ARBA00002681"/>
    </source>
</evidence>
<evidence type="ECO:0000256" key="7">
    <source>
        <dbReference type="RuleBase" id="RU365095"/>
    </source>
</evidence>
<evidence type="ECO:0000256" key="6">
    <source>
        <dbReference type="ARBA" id="ARBA00020337"/>
    </source>
</evidence>
<evidence type="ECO:0000256" key="1">
    <source>
        <dbReference type="ARBA" id="ARBA00000832"/>
    </source>
</evidence>
<dbReference type="CDD" id="cd01400">
    <property type="entry name" value="6PGL"/>
    <property type="match status" value="1"/>
</dbReference>
<dbReference type="InterPro" id="IPR006148">
    <property type="entry name" value="Glc/Gal-6P_isomerase"/>
</dbReference>
<evidence type="ECO:0000256" key="3">
    <source>
        <dbReference type="ARBA" id="ARBA00004961"/>
    </source>
</evidence>
<dbReference type="GO" id="GO:0017057">
    <property type="term" value="F:6-phosphogluconolactonase activity"/>
    <property type="evidence" value="ECO:0007669"/>
    <property type="project" value="UniProtKB-EC"/>
</dbReference>
<dbReference type="InterPro" id="IPR039104">
    <property type="entry name" value="6PGL"/>
</dbReference>
<dbReference type="PANTHER" id="PTHR11054:SF0">
    <property type="entry name" value="6-PHOSPHOGLUCONOLACTONASE"/>
    <property type="match status" value="1"/>
</dbReference>
<proteinExistence type="inferred from homology"/>
<evidence type="ECO:0000259" key="8">
    <source>
        <dbReference type="Pfam" id="PF01182"/>
    </source>
</evidence>
<dbReference type="SUPFAM" id="SSF100950">
    <property type="entry name" value="NagB/RpiA/CoA transferase-like"/>
    <property type="match status" value="1"/>
</dbReference>
<evidence type="ECO:0000256" key="5">
    <source>
        <dbReference type="ARBA" id="ARBA00013198"/>
    </source>
</evidence>
<keyword evidence="7 9" id="KW-0378">Hydrolase</keyword>
<comment type="caution">
    <text evidence="9">The sequence shown here is derived from an EMBL/GenBank/DDBJ whole genome shotgun (WGS) entry which is preliminary data.</text>
</comment>
<dbReference type="InterPro" id="IPR005900">
    <property type="entry name" value="6-phosphogluconolactonase_DevB"/>
</dbReference>
<evidence type="ECO:0000313" key="10">
    <source>
        <dbReference type="Proteomes" id="UP001597371"/>
    </source>
</evidence>
<evidence type="ECO:0000256" key="4">
    <source>
        <dbReference type="ARBA" id="ARBA00010662"/>
    </source>
</evidence>
<dbReference type="RefSeq" id="WP_377946347.1">
    <property type="nucleotide sequence ID" value="NZ_CP072611.1"/>
</dbReference>
<dbReference type="Gene3D" id="3.40.50.1360">
    <property type="match status" value="1"/>
</dbReference>
<organism evidence="9 10">
    <name type="scientific">Aureimonas populi</name>
    <dbReference type="NCBI Taxonomy" id="1701758"/>
    <lineage>
        <taxon>Bacteria</taxon>
        <taxon>Pseudomonadati</taxon>
        <taxon>Pseudomonadota</taxon>
        <taxon>Alphaproteobacteria</taxon>
        <taxon>Hyphomicrobiales</taxon>
        <taxon>Aurantimonadaceae</taxon>
        <taxon>Aureimonas</taxon>
    </lineage>
</organism>
<dbReference type="Proteomes" id="UP001597371">
    <property type="component" value="Unassembled WGS sequence"/>
</dbReference>
<name>A0ABW5CLH3_9HYPH</name>
<evidence type="ECO:0000313" key="9">
    <source>
        <dbReference type="EMBL" id="MFD2236822.1"/>
    </source>
</evidence>
<reference evidence="10" key="1">
    <citation type="journal article" date="2019" name="Int. J. Syst. Evol. Microbiol.">
        <title>The Global Catalogue of Microorganisms (GCM) 10K type strain sequencing project: providing services to taxonomists for standard genome sequencing and annotation.</title>
        <authorList>
            <consortium name="The Broad Institute Genomics Platform"/>
            <consortium name="The Broad Institute Genome Sequencing Center for Infectious Disease"/>
            <person name="Wu L."/>
            <person name="Ma J."/>
        </authorList>
    </citation>
    <scope>NUCLEOTIDE SEQUENCE [LARGE SCALE GENOMIC DNA]</scope>
    <source>
        <strain evidence="10">ZS-35-S2</strain>
    </source>
</reference>
<dbReference type="EMBL" id="JBHUIJ010000005">
    <property type="protein sequence ID" value="MFD2236822.1"/>
    <property type="molecule type" value="Genomic_DNA"/>
</dbReference>
<dbReference type="NCBIfam" id="TIGR01198">
    <property type="entry name" value="pgl"/>
    <property type="match status" value="1"/>
</dbReference>
<comment type="similarity">
    <text evidence="4 7">Belongs to the glucosamine/galactosamine-6-phosphate isomerase family. 6-phosphogluconolactonase subfamily.</text>
</comment>
<comment type="catalytic activity">
    <reaction evidence="1 7">
        <text>6-phospho-D-glucono-1,5-lactone + H2O = 6-phospho-D-gluconate + H(+)</text>
        <dbReference type="Rhea" id="RHEA:12556"/>
        <dbReference type="ChEBI" id="CHEBI:15377"/>
        <dbReference type="ChEBI" id="CHEBI:15378"/>
        <dbReference type="ChEBI" id="CHEBI:57955"/>
        <dbReference type="ChEBI" id="CHEBI:58759"/>
        <dbReference type="EC" id="3.1.1.31"/>
    </reaction>
</comment>
<protein>
    <recommendedName>
        <fullName evidence="6 7">6-phosphogluconolactonase</fullName>
        <shortName evidence="7">6PGL</shortName>
        <ecNumber evidence="5 7">3.1.1.31</ecNumber>
    </recommendedName>
</protein>
<feature type="domain" description="Glucosamine/galactosamine-6-phosphate isomerase" evidence="8">
    <location>
        <begin position="14"/>
        <end position="223"/>
    </location>
</feature>
<gene>
    <name evidence="7 9" type="primary">pgl</name>
    <name evidence="9" type="ORF">ACFSKQ_05005</name>
</gene>
<dbReference type="EC" id="3.1.1.31" evidence="5 7"/>
<dbReference type="InterPro" id="IPR037171">
    <property type="entry name" value="NagB/RpiA_transferase-like"/>
</dbReference>
<sequence length="237" mass="25236">MMGADRHKLHEYADREALAEALAAGVGAVLAGGLATRGSAILAVSGGSTPRLFFETLARAEIDWQAVTVLLVDERWVPAGHERANATLVHRHLLQGPAAAARFEPYYTEGLGAPEGAARLSQLFGHLARPIDALVLGMGADGHTASFFPGADRLAEALDPATPRLFEAVEAPGAGEPRVTLTLPPIVEARFLALHIEGEEKRRVLAQAQAPGPWEALPVRAVLRSPRAHPIEIFWAP</sequence>
<dbReference type="PANTHER" id="PTHR11054">
    <property type="entry name" value="6-PHOSPHOGLUCONOLACTONASE"/>
    <property type="match status" value="1"/>
</dbReference>
<dbReference type="Pfam" id="PF01182">
    <property type="entry name" value="Glucosamine_iso"/>
    <property type="match status" value="1"/>
</dbReference>
<comment type="pathway">
    <text evidence="3 7">Carbohydrate degradation; pentose phosphate pathway; D-ribulose 5-phosphate from D-glucose 6-phosphate (oxidative stage): step 2/3.</text>
</comment>